<sequence>MKLKRSLVALGVGTLVGVVAWKQINDKQQLSPEKALKIAKESFKRQGPISGSWIHMKTEEFSNDDLPYTVYRGGVSRSMDGQTKQYEFYMDAATGTILDVSVVA</sequence>
<proteinExistence type="predicted"/>
<gene>
    <name evidence="2" type="ORF">QNI29_16190</name>
</gene>
<dbReference type="InterPro" id="IPR025711">
    <property type="entry name" value="PepSY"/>
</dbReference>
<dbReference type="Proteomes" id="UP001236652">
    <property type="component" value="Chromosome"/>
</dbReference>
<organism evidence="2 3">
    <name type="scientific">Pontibacillus chungwhensis</name>
    <dbReference type="NCBI Taxonomy" id="265426"/>
    <lineage>
        <taxon>Bacteria</taxon>
        <taxon>Bacillati</taxon>
        <taxon>Bacillota</taxon>
        <taxon>Bacilli</taxon>
        <taxon>Bacillales</taxon>
        <taxon>Bacillaceae</taxon>
        <taxon>Pontibacillus</taxon>
    </lineage>
</organism>
<accession>A0ABY8UVB1</accession>
<feature type="domain" description="PepSY" evidence="1">
    <location>
        <begin position="30"/>
        <end position="100"/>
    </location>
</feature>
<dbReference type="Gene3D" id="3.10.450.40">
    <property type="match status" value="1"/>
</dbReference>
<evidence type="ECO:0000313" key="2">
    <source>
        <dbReference type="EMBL" id="WIF97265.1"/>
    </source>
</evidence>
<reference evidence="2 3" key="1">
    <citation type="submission" date="2023-05" db="EMBL/GenBank/DDBJ databases">
        <title>Comparative genomics reveals the evidence of polycyclic aromatic hydrocarbons degradation in moderately halophilic genus Pontibacillus.</title>
        <authorList>
            <person name="Yang H."/>
            <person name="Qian Z."/>
        </authorList>
    </citation>
    <scope>NUCLEOTIDE SEQUENCE [LARGE SCALE GENOMIC DNA]</scope>
    <source>
        <strain evidence="3">HN14</strain>
    </source>
</reference>
<name>A0ABY8UVB1_9BACI</name>
<dbReference type="EMBL" id="CP126446">
    <property type="protein sequence ID" value="WIF97265.1"/>
    <property type="molecule type" value="Genomic_DNA"/>
</dbReference>
<dbReference type="Pfam" id="PF03413">
    <property type="entry name" value="PepSY"/>
    <property type="match status" value="1"/>
</dbReference>
<evidence type="ECO:0000313" key="3">
    <source>
        <dbReference type="Proteomes" id="UP001236652"/>
    </source>
</evidence>
<dbReference type="RefSeq" id="WP_231417508.1">
    <property type="nucleotide sequence ID" value="NZ_CP126446.1"/>
</dbReference>
<protein>
    <submittedName>
        <fullName evidence="2">PepSY domain-containing protein</fullName>
    </submittedName>
</protein>
<keyword evidence="3" id="KW-1185">Reference proteome</keyword>
<evidence type="ECO:0000259" key="1">
    <source>
        <dbReference type="Pfam" id="PF03413"/>
    </source>
</evidence>